<keyword evidence="2 4" id="KW-0808">Transferase</keyword>
<dbReference type="Proteomes" id="UP000011058">
    <property type="component" value="Chromosome"/>
</dbReference>
<dbReference type="PANTHER" id="PTHR12215:SF10">
    <property type="entry name" value="L-AMINOADIPATE-SEMIALDEHYDE DEHYDROGENASE-PHOSPHOPANTETHEINYL TRANSFERASE"/>
    <property type="match status" value="1"/>
</dbReference>
<dbReference type="InterPro" id="IPR008278">
    <property type="entry name" value="4-PPantetheinyl_Trfase_dom"/>
</dbReference>
<protein>
    <submittedName>
        <fullName evidence="4">4'-phosphopantetheinyl transferase</fullName>
    </submittedName>
</protein>
<dbReference type="KEGG" id="fae:FAES_4095"/>
<evidence type="ECO:0000259" key="3">
    <source>
        <dbReference type="Pfam" id="PF01648"/>
    </source>
</evidence>
<dbReference type="Gene3D" id="3.90.470.20">
    <property type="entry name" value="4'-phosphopantetheinyl transferase domain"/>
    <property type="match status" value="1"/>
</dbReference>
<name>I0KD92_9BACT</name>
<dbReference type="InterPro" id="IPR050559">
    <property type="entry name" value="P-Pant_transferase_sf"/>
</dbReference>
<organism evidence="4 5">
    <name type="scientific">Fibrella aestuarina BUZ 2</name>
    <dbReference type="NCBI Taxonomy" id="1166018"/>
    <lineage>
        <taxon>Bacteria</taxon>
        <taxon>Pseudomonadati</taxon>
        <taxon>Bacteroidota</taxon>
        <taxon>Cytophagia</taxon>
        <taxon>Cytophagales</taxon>
        <taxon>Spirosomataceae</taxon>
        <taxon>Fibrella</taxon>
    </lineage>
</organism>
<dbReference type="GO" id="GO:0008897">
    <property type="term" value="F:holo-[acyl-carrier-protein] synthase activity"/>
    <property type="evidence" value="ECO:0007669"/>
    <property type="project" value="InterPro"/>
</dbReference>
<comment type="similarity">
    <text evidence="1">Belongs to the P-Pant transferase superfamily. Gsp/Sfp/HetI/AcpT family.</text>
</comment>
<feature type="domain" description="4'-phosphopantetheinyl transferase" evidence="3">
    <location>
        <begin position="115"/>
        <end position="184"/>
    </location>
</feature>
<evidence type="ECO:0000256" key="1">
    <source>
        <dbReference type="ARBA" id="ARBA00010990"/>
    </source>
</evidence>
<dbReference type="EMBL" id="HE796683">
    <property type="protein sequence ID" value="CCH02095.1"/>
    <property type="molecule type" value="Genomic_DNA"/>
</dbReference>
<sequence>MPLLSTDTLSPDCQLVRWQITEDEPTLARQLVLTADEQADLNGITHPGQRVEWLACRVALKSLIEDAGFPYMGLYKDEWGKPHLFSSVRGTFLPGHVSLSHTPGWAVAAWHFARPIGVDVEPIRDQFTRVVPRVLSATEIADANGQPDRLAVYWCAKEAMYKLYGKRQLTFREHLLVDSFANGATQLTGHVRLPDAYTAVTIHCQHVAPGLVAVAY</sequence>
<dbReference type="GO" id="GO:0019878">
    <property type="term" value="P:lysine biosynthetic process via aminoadipic acid"/>
    <property type="evidence" value="ECO:0007669"/>
    <property type="project" value="TreeGrafter"/>
</dbReference>
<dbReference type="Pfam" id="PF01648">
    <property type="entry name" value="ACPS"/>
    <property type="match status" value="1"/>
</dbReference>
<dbReference type="RefSeq" id="WP_015333194.1">
    <property type="nucleotide sequence ID" value="NC_020054.1"/>
</dbReference>
<dbReference type="eggNOG" id="COG2091">
    <property type="taxonomic scope" value="Bacteria"/>
</dbReference>
<dbReference type="GO" id="GO:0000287">
    <property type="term" value="F:magnesium ion binding"/>
    <property type="evidence" value="ECO:0007669"/>
    <property type="project" value="InterPro"/>
</dbReference>
<dbReference type="HOGENOM" id="CLU_104083_0_0_10"/>
<evidence type="ECO:0000313" key="5">
    <source>
        <dbReference type="Proteomes" id="UP000011058"/>
    </source>
</evidence>
<gene>
    <name evidence="4" type="ORF">FAES_4095</name>
</gene>
<proteinExistence type="inferred from homology"/>
<evidence type="ECO:0000256" key="2">
    <source>
        <dbReference type="ARBA" id="ARBA00022679"/>
    </source>
</evidence>
<dbReference type="PATRIC" id="fig|1166018.3.peg.1045"/>
<dbReference type="STRING" id="1166018.FAES_4095"/>
<keyword evidence="5" id="KW-1185">Reference proteome</keyword>
<dbReference type="AlphaFoldDB" id="I0KD92"/>
<dbReference type="OrthoDB" id="1190494at2"/>
<dbReference type="PANTHER" id="PTHR12215">
    <property type="entry name" value="PHOSPHOPANTETHEINE TRANSFERASE"/>
    <property type="match status" value="1"/>
</dbReference>
<dbReference type="GO" id="GO:0005829">
    <property type="term" value="C:cytosol"/>
    <property type="evidence" value="ECO:0007669"/>
    <property type="project" value="TreeGrafter"/>
</dbReference>
<accession>I0KD92</accession>
<evidence type="ECO:0000313" key="4">
    <source>
        <dbReference type="EMBL" id="CCH02095.1"/>
    </source>
</evidence>
<dbReference type="InterPro" id="IPR037143">
    <property type="entry name" value="4-PPantetheinyl_Trfase_dom_sf"/>
</dbReference>
<dbReference type="SUPFAM" id="SSF56214">
    <property type="entry name" value="4'-phosphopantetheinyl transferase"/>
    <property type="match status" value="2"/>
</dbReference>
<reference evidence="4 5" key="1">
    <citation type="journal article" date="2012" name="J. Bacteriol.">
        <title>Genome Sequence of Fibrella aestuarina BUZ 2T, a Filamentous Marine Bacterium.</title>
        <authorList>
            <person name="Filippini M."/>
            <person name="Qi W."/>
            <person name="Blom J."/>
            <person name="Goesmann A."/>
            <person name="Smits T.H."/>
            <person name="Bagheri H.C."/>
        </authorList>
    </citation>
    <scope>NUCLEOTIDE SEQUENCE [LARGE SCALE GENOMIC DNA]</scope>
    <source>
        <strain evidence="5">BUZ 2T</strain>
    </source>
</reference>